<dbReference type="Gene3D" id="1.20.1080.10">
    <property type="entry name" value="Glycerol uptake facilitator protein"/>
    <property type="match status" value="2"/>
</dbReference>
<evidence type="ECO:0000313" key="9">
    <source>
        <dbReference type="Ensembl" id="ENSCJPP00005004758.1"/>
    </source>
</evidence>
<evidence type="ECO:0000256" key="4">
    <source>
        <dbReference type="ARBA" id="ARBA00022989"/>
    </source>
</evidence>
<dbReference type="GO" id="GO:0015250">
    <property type="term" value="F:water channel activity"/>
    <property type="evidence" value="ECO:0007669"/>
    <property type="project" value="TreeGrafter"/>
</dbReference>
<dbReference type="Ensembl" id="ENSCJPT00005007854.1">
    <property type="protein sequence ID" value="ENSCJPP00005004758.1"/>
    <property type="gene ID" value="ENSCJPG00005004629.1"/>
</dbReference>
<organism evidence="9 10">
    <name type="scientific">Coturnix japonica</name>
    <name type="common">Japanese quail</name>
    <name type="synonym">Coturnix coturnix japonica</name>
    <dbReference type="NCBI Taxonomy" id="93934"/>
    <lineage>
        <taxon>Eukaryota</taxon>
        <taxon>Metazoa</taxon>
        <taxon>Chordata</taxon>
        <taxon>Craniata</taxon>
        <taxon>Vertebrata</taxon>
        <taxon>Euteleostomi</taxon>
        <taxon>Archelosauria</taxon>
        <taxon>Archosauria</taxon>
        <taxon>Dinosauria</taxon>
        <taxon>Saurischia</taxon>
        <taxon>Theropoda</taxon>
        <taxon>Coelurosauria</taxon>
        <taxon>Aves</taxon>
        <taxon>Neognathae</taxon>
        <taxon>Galloanserae</taxon>
        <taxon>Galliformes</taxon>
        <taxon>Phasianidae</taxon>
        <taxon>Perdicinae</taxon>
        <taxon>Coturnix</taxon>
    </lineage>
</organism>
<feature type="compositionally biased region" description="Pro residues" evidence="7">
    <location>
        <begin position="295"/>
        <end position="308"/>
    </location>
</feature>
<reference evidence="9" key="3">
    <citation type="submission" date="2025-09" db="UniProtKB">
        <authorList>
            <consortium name="Ensembl"/>
        </authorList>
    </citation>
    <scope>IDENTIFICATION</scope>
</reference>
<evidence type="ECO:0000256" key="7">
    <source>
        <dbReference type="SAM" id="MobiDB-lite"/>
    </source>
</evidence>
<feature type="transmembrane region" description="Helical" evidence="8">
    <location>
        <begin position="39"/>
        <end position="57"/>
    </location>
</feature>
<evidence type="ECO:0000256" key="8">
    <source>
        <dbReference type="SAM" id="Phobius"/>
    </source>
</evidence>
<comment type="subcellular location">
    <subcellularLocation>
        <location evidence="1">Membrane</location>
        <topology evidence="1">Multi-pass membrane protein</topology>
    </subcellularLocation>
</comment>
<keyword evidence="3 6" id="KW-0812">Transmembrane</keyword>
<evidence type="ECO:0000256" key="6">
    <source>
        <dbReference type="RuleBase" id="RU000477"/>
    </source>
</evidence>
<sequence>MAIGEELHSRRFWQGVLAEAVATLIFTGVVLGASAAPSPLIPALAGGLVAGTLSCALRAPQANPALTVALLCTHKLGALRGVAVLLAQCTGAVLAAAAARLALLDDTTMVTRVSAAGTAGQALCWEIFATFQLAFTTFATTSREAAPNRLALGSAVIAGALAAGPFSGGSMNPARSLGPAIVTGIWDDHWLHPSVGPGQGTVVELLLTAQFILCVFASFDERHDGRPGSAALPVGFSLALGHLFGIPYTGAGMNPARSFAPAVITRNFTNHWVSGGDPAVQLSPFQPIIRPVPVHPNQPQPTAIPPSPSQYNPVHPIPTPVHPNQSTAALSQSIPVPSQFYPSTSQSIPFLPQSIPISLNPLQSHPVHPSAIPV</sequence>
<evidence type="ECO:0000256" key="3">
    <source>
        <dbReference type="ARBA" id="ARBA00022692"/>
    </source>
</evidence>
<dbReference type="InterPro" id="IPR000425">
    <property type="entry name" value="MIP"/>
</dbReference>
<dbReference type="Pfam" id="PF00230">
    <property type="entry name" value="MIP"/>
    <property type="match status" value="1"/>
</dbReference>
<evidence type="ECO:0000256" key="2">
    <source>
        <dbReference type="ARBA" id="ARBA00006175"/>
    </source>
</evidence>
<feature type="transmembrane region" description="Helical" evidence="8">
    <location>
        <begin position="12"/>
        <end position="33"/>
    </location>
</feature>
<keyword evidence="10" id="KW-1185">Reference proteome</keyword>
<name>A0A8C2SXG9_COTJA</name>
<feature type="transmembrane region" description="Helical" evidence="8">
    <location>
        <begin position="78"/>
        <end position="99"/>
    </location>
</feature>
<dbReference type="PANTHER" id="PTHR19139:SF177">
    <property type="entry name" value="AQUAPORIN 14"/>
    <property type="match status" value="1"/>
</dbReference>
<keyword evidence="4 8" id="KW-1133">Transmembrane helix</keyword>
<dbReference type="PRINTS" id="PR00783">
    <property type="entry name" value="MINTRINSICP"/>
</dbReference>
<accession>A0A8C2SXG9</accession>
<dbReference type="GeneTree" id="ENSGT00940000156260"/>
<dbReference type="InterPro" id="IPR023271">
    <property type="entry name" value="Aquaporin-like"/>
</dbReference>
<reference evidence="9" key="1">
    <citation type="submission" date="2015-11" db="EMBL/GenBank/DDBJ databases">
        <authorList>
            <consortium name="International Coturnix japonica Genome Analysis Consortium"/>
            <person name="Warren W."/>
            <person name="Burt D.W."/>
            <person name="Antin P.B."/>
            <person name="Lanford R."/>
            <person name="Gros J."/>
            <person name="Wilson R.K."/>
        </authorList>
    </citation>
    <scope>NUCLEOTIDE SEQUENCE [LARGE SCALE GENOMIC DNA]</scope>
</reference>
<reference evidence="9" key="2">
    <citation type="submission" date="2025-08" db="UniProtKB">
        <authorList>
            <consortium name="Ensembl"/>
        </authorList>
    </citation>
    <scope>IDENTIFICATION</scope>
</reference>
<dbReference type="GO" id="GO:0005886">
    <property type="term" value="C:plasma membrane"/>
    <property type="evidence" value="ECO:0007669"/>
    <property type="project" value="TreeGrafter"/>
</dbReference>
<evidence type="ECO:0000256" key="1">
    <source>
        <dbReference type="ARBA" id="ARBA00004141"/>
    </source>
</evidence>
<dbReference type="InterPro" id="IPR034294">
    <property type="entry name" value="Aquaporin_transptr"/>
</dbReference>
<feature type="region of interest" description="Disordered" evidence="7">
    <location>
        <begin position="295"/>
        <end position="317"/>
    </location>
</feature>
<dbReference type="PANTHER" id="PTHR19139">
    <property type="entry name" value="AQUAPORIN TRANSPORTER"/>
    <property type="match status" value="1"/>
</dbReference>
<comment type="similarity">
    <text evidence="2 6">Belongs to the MIP/aquaporin (TC 1.A.8) family.</text>
</comment>
<evidence type="ECO:0000256" key="5">
    <source>
        <dbReference type="ARBA" id="ARBA00023136"/>
    </source>
</evidence>
<keyword evidence="6" id="KW-0813">Transport</keyword>
<proteinExistence type="inferred from homology"/>
<keyword evidence="5 8" id="KW-0472">Membrane</keyword>
<dbReference type="SUPFAM" id="SSF81338">
    <property type="entry name" value="Aquaporin-like"/>
    <property type="match status" value="2"/>
</dbReference>
<protein>
    <submittedName>
        <fullName evidence="9">Major intrinsic protein of lens fiber</fullName>
    </submittedName>
</protein>
<evidence type="ECO:0000313" key="10">
    <source>
        <dbReference type="Proteomes" id="UP000694412"/>
    </source>
</evidence>
<dbReference type="AlphaFoldDB" id="A0A8C2SXG9"/>
<dbReference type="Proteomes" id="UP000694412">
    <property type="component" value="Chromosome LGE22C19W28_E50C23"/>
</dbReference>